<dbReference type="InterPro" id="IPR036291">
    <property type="entry name" value="NAD(P)-bd_dom_sf"/>
</dbReference>
<proteinExistence type="inferred from homology"/>
<name>A0ABR0JL92_9EURO</name>
<evidence type="ECO:0000313" key="4">
    <source>
        <dbReference type="EMBL" id="KAK5066760.1"/>
    </source>
</evidence>
<dbReference type="InterPro" id="IPR050425">
    <property type="entry name" value="NAD(P)_dehydrat-like"/>
</dbReference>
<evidence type="ECO:0000259" key="3">
    <source>
        <dbReference type="Pfam" id="PF01370"/>
    </source>
</evidence>
<keyword evidence="5" id="KW-1185">Reference proteome</keyword>
<dbReference type="InterPro" id="IPR001509">
    <property type="entry name" value="Epimerase_deHydtase"/>
</dbReference>
<protein>
    <recommendedName>
        <fullName evidence="3">NAD-dependent epimerase/dehydratase domain-containing protein</fullName>
    </recommendedName>
</protein>
<dbReference type="PANTHER" id="PTHR10366">
    <property type="entry name" value="NAD DEPENDENT EPIMERASE/DEHYDRATASE"/>
    <property type="match status" value="1"/>
</dbReference>
<sequence length="363" mass="39110">MGSTTSPSAKIILVSGINGYIASHIGLILLQKGYTVRGTSRSGSAHAHLVSGAFKSHADSYQHAIVPDITTPGAFDDAVKGVHGVIHTASPVDFNLTSVDAFIGPAVDGTLSVLNSAKAHAGPQLQSVVVTSSVAAVVDKWRLPSDHAYSEVDWNTSGEAVARETFTGPVAYGASKAAAERALWEWVTTHKPSFSVSAVNPGVVTGPPVSFPATPEKLNETLAPIWRIYSGDKTLPPPIGGASYIDVRDVAVMHIWCIEHPEQANGQRYIMTNGKAPPQAAADLLREKFPDRDIIEGTPGQGYRKDDYWFVEGEPSLVANKAYKALGVNRFIRYDKSILDTVEAFESRWPEYAENMKKTQRVD</sequence>
<organism evidence="4 5">
    <name type="scientific">Exophiala sideris</name>
    <dbReference type="NCBI Taxonomy" id="1016849"/>
    <lineage>
        <taxon>Eukaryota</taxon>
        <taxon>Fungi</taxon>
        <taxon>Dikarya</taxon>
        <taxon>Ascomycota</taxon>
        <taxon>Pezizomycotina</taxon>
        <taxon>Eurotiomycetes</taxon>
        <taxon>Chaetothyriomycetidae</taxon>
        <taxon>Chaetothyriales</taxon>
        <taxon>Herpotrichiellaceae</taxon>
        <taxon>Exophiala</taxon>
    </lineage>
</organism>
<dbReference type="SUPFAM" id="SSF51735">
    <property type="entry name" value="NAD(P)-binding Rossmann-fold domains"/>
    <property type="match status" value="1"/>
</dbReference>
<keyword evidence="1" id="KW-0560">Oxidoreductase</keyword>
<comment type="similarity">
    <text evidence="2">Belongs to the NAD(P)-dependent epimerase/dehydratase family. Dihydroflavonol-4-reductase subfamily.</text>
</comment>
<evidence type="ECO:0000313" key="5">
    <source>
        <dbReference type="Proteomes" id="UP001345691"/>
    </source>
</evidence>
<dbReference type="EMBL" id="JAVRRF010000003">
    <property type="protein sequence ID" value="KAK5066760.1"/>
    <property type="molecule type" value="Genomic_DNA"/>
</dbReference>
<accession>A0ABR0JL92</accession>
<feature type="domain" description="NAD-dependent epimerase/dehydratase" evidence="3">
    <location>
        <begin position="12"/>
        <end position="269"/>
    </location>
</feature>
<dbReference type="PANTHER" id="PTHR10366:SF564">
    <property type="entry name" value="STEROL-4-ALPHA-CARBOXYLATE 3-DEHYDROGENASE, DECARBOXYLATING"/>
    <property type="match status" value="1"/>
</dbReference>
<reference evidence="4 5" key="1">
    <citation type="submission" date="2023-08" db="EMBL/GenBank/DDBJ databases">
        <title>Black Yeasts Isolated from many extreme environments.</title>
        <authorList>
            <person name="Coleine C."/>
            <person name="Stajich J.E."/>
            <person name="Selbmann L."/>
        </authorList>
    </citation>
    <scope>NUCLEOTIDE SEQUENCE [LARGE SCALE GENOMIC DNA]</scope>
    <source>
        <strain evidence="4 5">CCFEE 6328</strain>
    </source>
</reference>
<evidence type="ECO:0000256" key="2">
    <source>
        <dbReference type="ARBA" id="ARBA00023445"/>
    </source>
</evidence>
<gene>
    <name evidence="4" type="ORF">LTR69_002107</name>
</gene>
<comment type="caution">
    <text evidence="4">The sequence shown here is derived from an EMBL/GenBank/DDBJ whole genome shotgun (WGS) entry which is preliminary data.</text>
</comment>
<dbReference type="Proteomes" id="UP001345691">
    <property type="component" value="Unassembled WGS sequence"/>
</dbReference>
<dbReference type="Gene3D" id="3.40.50.720">
    <property type="entry name" value="NAD(P)-binding Rossmann-like Domain"/>
    <property type="match status" value="1"/>
</dbReference>
<evidence type="ECO:0000256" key="1">
    <source>
        <dbReference type="ARBA" id="ARBA00023002"/>
    </source>
</evidence>
<dbReference type="Pfam" id="PF01370">
    <property type="entry name" value="Epimerase"/>
    <property type="match status" value="1"/>
</dbReference>